<dbReference type="AlphaFoldDB" id="A0A2T4DTT0"/>
<reference evidence="1" key="4">
    <citation type="submission" date="2024-05" db="EMBL/GenBank/DDBJ databases">
        <authorList>
            <person name="Sun Q."/>
            <person name="Zhou Y."/>
        </authorList>
    </citation>
    <scope>NUCLEOTIDE SEQUENCE</scope>
    <source>
        <strain evidence="1">CGMCC 1.10832</strain>
    </source>
</reference>
<reference evidence="2 3" key="2">
    <citation type="submission" date="2018-03" db="EMBL/GenBank/DDBJ databases">
        <title>Cross-interface Injection: A General Nanoliter Liquid Handling Method Applied to Single Cells Genome Amplification Automated Nanoliter Liquid Handling Applied to Single Cell Multiple Displacement Amplification.</title>
        <authorList>
            <person name="Yun J."/>
            <person name="Xu P."/>
            <person name="Xu J."/>
            <person name="Dai X."/>
            <person name="Wang Y."/>
            <person name="Zheng X."/>
            <person name="Cao C."/>
            <person name="Yi Q."/>
            <person name="Zhu Y."/>
            <person name="Wang L."/>
            <person name="Dong Z."/>
            <person name="Huang Y."/>
            <person name="Huang L."/>
            <person name="Du W."/>
        </authorList>
    </citation>
    <scope>NUCLEOTIDE SEQUENCE [LARGE SCALE GENOMIC DNA]</scope>
    <source>
        <strain evidence="2 3">Z-D1-2</strain>
    </source>
</reference>
<comment type="caution">
    <text evidence="2">The sequence shown here is derived from an EMBL/GenBank/DDBJ whole genome shotgun (WGS) entry which is preliminary data.</text>
</comment>
<evidence type="ECO:0000313" key="4">
    <source>
        <dbReference type="Proteomes" id="UP000636010"/>
    </source>
</evidence>
<proteinExistence type="predicted"/>
<evidence type="ECO:0000313" key="2">
    <source>
        <dbReference type="EMBL" id="PTB97219.1"/>
    </source>
</evidence>
<protein>
    <submittedName>
        <fullName evidence="2">Uncharacterized protein</fullName>
    </submittedName>
</protein>
<name>A0A2T4DTT0_9BACT</name>
<sequence length="161" mass="18277">MSRVKLGFKNWNFSVDKQTTLEAYEQVETSGAESCGCDNCLNFAAQRTNVYPNEIKELLTELGINWMKEVEVSHYARTAPEQHYYSGRFHFLGTFDGKNCEIPLQGGSNGFSLDLTPISETFSIGFRHSSDLTAFSDKNKLVQIEFECKIPWVLTEKSEPD</sequence>
<gene>
    <name evidence="2" type="ORF">C9994_03990</name>
    <name evidence="1" type="ORF">GCM10011506_07070</name>
</gene>
<dbReference type="Proteomes" id="UP000240608">
    <property type="component" value="Unassembled WGS sequence"/>
</dbReference>
<reference evidence="4" key="3">
    <citation type="journal article" date="2019" name="Int. J. Syst. Evol. Microbiol.">
        <title>The Global Catalogue of Microorganisms (GCM) 10K type strain sequencing project: providing services to taxonomists for standard genome sequencing and annotation.</title>
        <authorList>
            <consortium name="The Broad Institute Genomics Platform"/>
            <consortium name="The Broad Institute Genome Sequencing Center for Infectious Disease"/>
            <person name="Wu L."/>
            <person name="Ma J."/>
        </authorList>
    </citation>
    <scope>NUCLEOTIDE SEQUENCE [LARGE SCALE GENOMIC DNA]</scope>
    <source>
        <strain evidence="4">CGMCC 1.10832</strain>
    </source>
</reference>
<dbReference type="Proteomes" id="UP000636010">
    <property type="component" value="Unassembled WGS sequence"/>
</dbReference>
<keyword evidence="4" id="KW-1185">Reference proteome</keyword>
<evidence type="ECO:0000313" key="3">
    <source>
        <dbReference type="Proteomes" id="UP000240608"/>
    </source>
</evidence>
<evidence type="ECO:0000313" key="1">
    <source>
        <dbReference type="EMBL" id="GGC24395.1"/>
    </source>
</evidence>
<accession>A0A2T4DTT0</accession>
<dbReference type="RefSeq" id="WP_188460433.1">
    <property type="nucleotide sequence ID" value="NZ_BAABHU010000002.1"/>
</dbReference>
<organism evidence="2 3">
    <name type="scientific">Marivirga lumbricoides</name>
    <dbReference type="NCBI Taxonomy" id="1046115"/>
    <lineage>
        <taxon>Bacteria</taxon>
        <taxon>Pseudomonadati</taxon>
        <taxon>Bacteroidota</taxon>
        <taxon>Cytophagia</taxon>
        <taxon>Cytophagales</taxon>
        <taxon>Marivirgaceae</taxon>
        <taxon>Marivirga</taxon>
    </lineage>
</organism>
<reference evidence="1" key="1">
    <citation type="journal article" date="2014" name="Int. J. Syst. Evol. Microbiol.">
        <title>Complete genome of a new Firmicutes species belonging to the dominant human colonic microbiota ('Ruminococcus bicirculans') reveals two chromosomes and a selective capacity to utilize plant glucans.</title>
        <authorList>
            <consortium name="NISC Comparative Sequencing Program"/>
            <person name="Wegmann U."/>
            <person name="Louis P."/>
            <person name="Goesmann A."/>
            <person name="Henrissat B."/>
            <person name="Duncan S.H."/>
            <person name="Flint H.J."/>
        </authorList>
    </citation>
    <scope>NUCLEOTIDE SEQUENCE</scope>
    <source>
        <strain evidence="1">CGMCC 1.10832</strain>
    </source>
</reference>
<dbReference type="EMBL" id="BMEC01000002">
    <property type="protein sequence ID" value="GGC24395.1"/>
    <property type="molecule type" value="Genomic_DNA"/>
</dbReference>
<dbReference type="EMBL" id="PYVU01000021">
    <property type="protein sequence ID" value="PTB97219.1"/>
    <property type="molecule type" value="Genomic_DNA"/>
</dbReference>